<keyword evidence="2" id="KW-1185">Reference proteome</keyword>
<reference evidence="1 2" key="1">
    <citation type="submission" date="2021-04" db="EMBL/GenBank/DDBJ databases">
        <title>Metabacillus sp. strain KIGAM252 whole genome sequence.</title>
        <authorList>
            <person name="Seo M.-J."/>
            <person name="Cho E.-S."/>
            <person name="Hwang C.Y."/>
            <person name="Yoon D.J."/>
        </authorList>
    </citation>
    <scope>NUCLEOTIDE SEQUENCE [LARGE SCALE GENOMIC DNA]</scope>
    <source>
        <strain evidence="1 2">KIGAM252</strain>
    </source>
</reference>
<evidence type="ECO:0000313" key="2">
    <source>
        <dbReference type="Proteomes" id="UP000682403"/>
    </source>
</evidence>
<dbReference type="RefSeq" id="WP_211558964.1">
    <property type="nucleotide sequence ID" value="NZ_JAGVRK010000001.1"/>
</dbReference>
<name>A0ABS5LFK4_9BACI</name>
<protein>
    <recommendedName>
        <fullName evidence="3">YqzH-like protein</fullName>
    </recommendedName>
</protein>
<comment type="caution">
    <text evidence="1">The sequence shown here is derived from an EMBL/GenBank/DDBJ whole genome shotgun (WGS) entry which is preliminary data.</text>
</comment>
<organism evidence="1 2">
    <name type="scientific">Metabacillus flavus</name>
    <dbReference type="NCBI Taxonomy" id="2823519"/>
    <lineage>
        <taxon>Bacteria</taxon>
        <taxon>Bacillati</taxon>
        <taxon>Bacillota</taxon>
        <taxon>Bacilli</taxon>
        <taxon>Bacillales</taxon>
        <taxon>Bacillaceae</taxon>
        <taxon>Metabacillus</taxon>
    </lineage>
</organism>
<evidence type="ECO:0000313" key="1">
    <source>
        <dbReference type="EMBL" id="MBS2969522.1"/>
    </source>
</evidence>
<sequence>MQKEWLEKMLIRAFKQYGRDLEEHPLPEKEMVSFIEDLKHAKDEETEYYEVIEDLVYEYMVNKDDCRF</sequence>
<accession>A0ABS5LFK4</accession>
<dbReference type="Proteomes" id="UP000682403">
    <property type="component" value="Unassembled WGS sequence"/>
</dbReference>
<dbReference type="EMBL" id="JAGVRK010000001">
    <property type="protein sequence ID" value="MBS2969522.1"/>
    <property type="molecule type" value="Genomic_DNA"/>
</dbReference>
<proteinExistence type="predicted"/>
<dbReference type="Pfam" id="PF14164">
    <property type="entry name" value="YqzH"/>
    <property type="match status" value="1"/>
</dbReference>
<evidence type="ECO:0008006" key="3">
    <source>
        <dbReference type="Google" id="ProtNLM"/>
    </source>
</evidence>
<dbReference type="InterPro" id="IPR025546">
    <property type="entry name" value="YqzH"/>
</dbReference>
<gene>
    <name evidence="1" type="ORF">J9317_12175</name>
</gene>